<accession>A0ACB6R415</accession>
<sequence>LREIFGKYGPIKELDLPMNHTFNTNRGSAYILYEEVEDAEKAITHMHEAQLDGAKLTVSVVLP</sequence>
<organism evidence="1 2">
    <name type="scientific">Lindgomyces ingoldianus</name>
    <dbReference type="NCBI Taxonomy" id="673940"/>
    <lineage>
        <taxon>Eukaryota</taxon>
        <taxon>Fungi</taxon>
        <taxon>Dikarya</taxon>
        <taxon>Ascomycota</taxon>
        <taxon>Pezizomycotina</taxon>
        <taxon>Dothideomycetes</taxon>
        <taxon>Pleosporomycetidae</taxon>
        <taxon>Pleosporales</taxon>
        <taxon>Lindgomycetaceae</taxon>
        <taxon>Lindgomyces</taxon>
    </lineage>
</organism>
<evidence type="ECO:0000313" key="1">
    <source>
        <dbReference type="EMBL" id="KAF2473060.1"/>
    </source>
</evidence>
<proteinExistence type="predicted"/>
<evidence type="ECO:0000313" key="2">
    <source>
        <dbReference type="Proteomes" id="UP000799755"/>
    </source>
</evidence>
<protein>
    <submittedName>
        <fullName evidence="1">Uncharacterized protein</fullName>
    </submittedName>
</protein>
<keyword evidence="2" id="KW-1185">Reference proteome</keyword>
<name>A0ACB6R415_9PLEO</name>
<dbReference type="Proteomes" id="UP000799755">
    <property type="component" value="Unassembled WGS sequence"/>
</dbReference>
<comment type="caution">
    <text evidence="1">The sequence shown here is derived from an EMBL/GenBank/DDBJ whole genome shotgun (WGS) entry which is preliminary data.</text>
</comment>
<reference evidence="1" key="1">
    <citation type="journal article" date="2020" name="Stud. Mycol.">
        <title>101 Dothideomycetes genomes: a test case for predicting lifestyles and emergence of pathogens.</title>
        <authorList>
            <person name="Haridas S."/>
            <person name="Albert R."/>
            <person name="Binder M."/>
            <person name="Bloem J."/>
            <person name="Labutti K."/>
            <person name="Salamov A."/>
            <person name="Andreopoulos B."/>
            <person name="Baker S."/>
            <person name="Barry K."/>
            <person name="Bills G."/>
            <person name="Bluhm B."/>
            <person name="Cannon C."/>
            <person name="Castanera R."/>
            <person name="Culley D."/>
            <person name="Daum C."/>
            <person name="Ezra D."/>
            <person name="Gonzalez J."/>
            <person name="Henrissat B."/>
            <person name="Kuo A."/>
            <person name="Liang C."/>
            <person name="Lipzen A."/>
            <person name="Lutzoni F."/>
            <person name="Magnuson J."/>
            <person name="Mondo S."/>
            <person name="Nolan M."/>
            <person name="Ohm R."/>
            <person name="Pangilinan J."/>
            <person name="Park H.-J."/>
            <person name="Ramirez L."/>
            <person name="Alfaro M."/>
            <person name="Sun H."/>
            <person name="Tritt A."/>
            <person name="Yoshinaga Y."/>
            <person name="Zwiers L.-H."/>
            <person name="Turgeon B."/>
            <person name="Goodwin S."/>
            <person name="Spatafora J."/>
            <person name="Crous P."/>
            <person name="Grigoriev I."/>
        </authorList>
    </citation>
    <scope>NUCLEOTIDE SEQUENCE</scope>
    <source>
        <strain evidence="1">ATCC 200398</strain>
    </source>
</reference>
<gene>
    <name evidence="1" type="ORF">BDR25DRAFT_175365</name>
</gene>
<feature type="non-terminal residue" evidence="1">
    <location>
        <position position="63"/>
    </location>
</feature>
<feature type="non-terminal residue" evidence="1">
    <location>
        <position position="1"/>
    </location>
</feature>
<dbReference type="EMBL" id="MU003500">
    <property type="protein sequence ID" value="KAF2473060.1"/>
    <property type="molecule type" value="Genomic_DNA"/>
</dbReference>